<protein>
    <recommendedName>
        <fullName evidence="3">tRNA_anti-like</fullName>
    </recommendedName>
</protein>
<sequence>MGILTAAAVYLYAMRPPAKIESKAVDFSGTSDSFMAKVKEDATVWENKVVSLMGKITSKDDKGITLSNQIYCQFRDDVDSSLLNVGSEITLKGRVIGYDDLLEELKLDQCIIQ</sequence>
<name>A0ABU3LGA2_9FLAO</name>
<organism evidence="1 2">
    <name type="scientific">Asprobacillus argus</name>
    <dbReference type="NCBI Taxonomy" id="3076534"/>
    <lineage>
        <taxon>Bacteria</taxon>
        <taxon>Pseudomonadati</taxon>
        <taxon>Bacteroidota</taxon>
        <taxon>Flavobacteriia</taxon>
        <taxon>Flavobacteriales</taxon>
        <taxon>Flavobacteriaceae</taxon>
        <taxon>Asprobacillus</taxon>
    </lineage>
</organism>
<keyword evidence="2" id="KW-1185">Reference proteome</keyword>
<evidence type="ECO:0000313" key="1">
    <source>
        <dbReference type="EMBL" id="MDT7832622.1"/>
    </source>
</evidence>
<reference evidence="1 2" key="1">
    <citation type="submission" date="2023-09" db="EMBL/GenBank/DDBJ databases">
        <title>Novel taxa isolated from Blanes Bay.</title>
        <authorList>
            <person name="Rey-Velasco X."/>
            <person name="Lucena T."/>
        </authorList>
    </citation>
    <scope>NUCLEOTIDE SEQUENCE [LARGE SCALE GENOMIC DNA]</scope>
    <source>
        <strain evidence="1 2">S356</strain>
    </source>
</reference>
<dbReference type="Proteomes" id="UP001257277">
    <property type="component" value="Unassembled WGS sequence"/>
</dbReference>
<dbReference type="RefSeq" id="WP_349241880.1">
    <property type="nucleotide sequence ID" value="NZ_JAVTTO010000003.1"/>
</dbReference>
<proteinExistence type="predicted"/>
<evidence type="ECO:0000313" key="2">
    <source>
        <dbReference type="Proteomes" id="UP001257277"/>
    </source>
</evidence>
<gene>
    <name evidence="1" type="ORF">RQM59_09535</name>
</gene>
<dbReference type="EMBL" id="JAVTTO010000003">
    <property type="protein sequence ID" value="MDT7832622.1"/>
    <property type="molecule type" value="Genomic_DNA"/>
</dbReference>
<evidence type="ECO:0008006" key="3">
    <source>
        <dbReference type="Google" id="ProtNLM"/>
    </source>
</evidence>
<comment type="caution">
    <text evidence="1">The sequence shown here is derived from an EMBL/GenBank/DDBJ whole genome shotgun (WGS) entry which is preliminary data.</text>
</comment>
<accession>A0ABU3LGA2</accession>